<protein>
    <recommendedName>
        <fullName evidence="4">Cyclase-domain-containing protein</fullName>
    </recommendedName>
</protein>
<accession>A0A1X2H4I6</accession>
<evidence type="ECO:0000256" key="1">
    <source>
        <dbReference type="ARBA" id="ARBA00007865"/>
    </source>
</evidence>
<dbReference type="Gene3D" id="3.50.30.50">
    <property type="entry name" value="Putative cyclase"/>
    <property type="match status" value="1"/>
</dbReference>
<dbReference type="PANTHER" id="PTHR34861:SF11">
    <property type="entry name" value="CYCLASE"/>
    <property type="match status" value="1"/>
</dbReference>
<dbReference type="InterPro" id="IPR007325">
    <property type="entry name" value="KFase/CYL"/>
</dbReference>
<dbReference type="OMA" id="EWDTKMT"/>
<evidence type="ECO:0000313" key="3">
    <source>
        <dbReference type="Proteomes" id="UP000242180"/>
    </source>
</evidence>
<dbReference type="PANTHER" id="PTHR34861">
    <property type="match status" value="1"/>
</dbReference>
<reference evidence="2 3" key="1">
    <citation type="submission" date="2016-07" db="EMBL/GenBank/DDBJ databases">
        <title>Pervasive Adenine N6-methylation of Active Genes in Fungi.</title>
        <authorList>
            <consortium name="DOE Joint Genome Institute"/>
            <person name="Mondo S.J."/>
            <person name="Dannebaum R.O."/>
            <person name="Kuo R.C."/>
            <person name="Labutti K."/>
            <person name="Haridas S."/>
            <person name="Kuo A."/>
            <person name="Salamov A."/>
            <person name="Ahrendt S.R."/>
            <person name="Lipzen A."/>
            <person name="Sullivan W."/>
            <person name="Andreopoulos W.B."/>
            <person name="Clum A."/>
            <person name="Lindquist E."/>
            <person name="Daum C."/>
            <person name="Ramamoorthy G.K."/>
            <person name="Gryganskyi A."/>
            <person name="Culley D."/>
            <person name="Magnuson J.K."/>
            <person name="James T.Y."/>
            <person name="O'Malley M.A."/>
            <person name="Stajich J.E."/>
            <person name="Spatafora J.W."/>
            <person name="Visel A."/>
            <person name="Grigoriev I.V."/>
        </authorList>
    </citation>
    <scope>NUCLEOTIDE SEQUENCE [LARGE SCALE GENOMIC DNA]</scope>
    <source>
        <strain evidence="2 3">NRRL 2496</strain>
    </source>
</reference>
<sequence length="319" mass="35981">MSKHPTYDELPIDPKYPAHSAWGLWGEDDNLGTLNLLTAERVAAARDCIKKGQIFPMNWKLEEPEMPLFGRQAIKHQIMPHNPEKLGFDDWYDDYNPQSSSQWDGLRHVCHMPAKKYYNNISPDAILNGETERLGVHHMARRGIAGRAVLLDYARWAEKNGKAFDPFVYTEITVEELDAVAADQKVEIKPGDILMVRTGWIKKYEEVGMAGLSAQTDIKHPSCAGVKACQDTFRWVWNHQISAVAGDAYPFEAFPPPSWEESCHSMFLGGWGMPIGEMFYLEKLAEDSAQDGVYEYFFTSAPLNKLNGVASPPNAICIK</sequence>
<dbReference type="EMBL" id="MCGN01000009">
    <property type="protein sequence ID" value="ORY93334.1"/>
    <property type="molecule type" value="Genomic_DNA"/>
</dbReference>
<dbReference type="SUPFAM" id="SSF102198">
    <property type="entry name" value="Putative cyclase"/>
    <property type="match status" value="1"/>
</dbReference>
<dbReference type="Proteomes" id="UP000242180">
    <property type="component" value="Unassembled WGS sequence"/>
</dbReference>
<dbReference type="InterPro" id="IPR037175">
    <property type="entry name" value="KFase_sf"/>
</dbReference>
<organism evidence="2 3">
    <name type="scientific">Syncephalastrum racemosum</name>
    <name type="common">Filamentous fungus</name>
    <dbReference type="NCBI Taxonomy" id="13706"/>
    <lineage>
        <taxon>Eukaryota</taxon>
        <taxon>Fungi</taxon>
        <taxon>Fungi incertae sedis</taxon>
        <taxon>Mucoromycota</taxon>
        <taxon>Mucoromycotina</taxon>
        <taxon>Mucoromycetes</taxon>
        <taxon>Mucorales</taxon>
        <taxon>Syncephalastraceae</taxon>
        <taxon>Syncephalastrum</taxon>
    </lineage>
</organism>
<keyword evidence="3" id="KW-1185">Reference proteome</keyword>
<dbReference type="STRING" id="13706.A0A1X2H4I6"/>
<dbReference type="GO" id="GO:0019441">
    <property type="term" value="P:L-tryptophan catabolic process to kynurenine"/>
    <property type="evidence" value="ECO:0007669"/>
    <property type="project" value="InterPro"/>
</dbReference>
<proteinExistence type="inferred from homology"/>
<evidence type="ECO:0008006" key="4">
    <source>
        <dbReference type="Google" id="ProtNLM"/>
    </source>
</evidence>
<evidence type="ECO:0000313" key="2">
    <source>
        <dbReference type="EMBL" id="ORY93334.1"/>
    </source>
</evidence>
<name>A0A1X2H4I6_SYNRA</name>
<comment type="similarity">
    <text evidence="1">Belongs to the Cyclase 1 superfamily.</text>
</comment>
<dbReference type="AlphaFoldDB" id="A0A1X2H4I6"/>
<dbReference type="GO" id="GO:0004061">
    <property type="term" value="F:arylformamidase activity"/>
    <property type="evidence" value="ECO:0007669"/>
    <property type="project" value="InterPro"/>
</dbReference>
<dbReference type="OrthoDB" id="5396at2759"/>
<dbReference type="InParanoid" id="A0A1X2H4I6"/>
<comment type="caution">
    <text evidence="2">The sequence shown here is derived from an EMBL/GenBank/DDBJ whole genome shotgun (WGS) entry which is preliminary data.</text>
</comment>
<dbReference type="Pfam" id="PF04199">
    <property type="entry name" value="Cyclase"/>
    <property type="match status" value="1"/>
</dbReference>
<gene>
    <name evidence="2" type="ORF">BCR43DRAFT_478366</name>
</gene>